<accession>A8I4P4</accession>
<proteinExistence type="predicted"/>
<evidence type="ECO:0000313" key="1">
    <source>
        <dbReference type="EMBL" id="ABV82805.1"/>
    </source>
</evidence>
<dbReference type="AlphaFoldDB" id="A8I4P4"/>
<organism evidence="1">
    <name type="scientific">Bos indicus</name>
    <name type="common">Zebu</name>
    <dbReference type="NCBI Taxonomy" id="9915"/>
    <lineage>
        <taxon>Eukaryota</taxon>
        <taxon>Metazoa</taxon>
        <taxon>Chordata</taxon>
        <taxon>Craniata</taxon>
        <taxon>Vertebrata</taxon>
        <taxon>Euteleostomi</taxon>
        <taxon>Mammalia</taxon>
        <taxon>Eutheria</taxon>
        <taxon>Laurasiatheria</taxon>
        <taxon>Artiodactyla</taxon>
        <taxon>Ruminantia</taxon>
        <taxon>Pecora</taxon>
        <taxon>Bovidae</taxon>
        <taxon>Bovinae</taxon>
        <taxon>Bos</taxon>
    </lineage>
</organism>
<protein>
    <submittedName>
        <fullName evidence="1">Duffy antigene/chemokine receptor</fullName>
    </submittedName>
</protein>
<feature type="non-terminal residue" evidence="1">
    <location>
        <position position="39"/>
    </location>
</feature>
<sequence length="39" mass="4133">MGNCLYPVSVGLSPQPLPLCLLPPLLSAPWVLYLAPSVI</sequence>
<dbReference type="EMBL" id="EU155178">
    <property type="protein sequence ID" value="ABV82805.1"/>
    <property type="molecule type" value="Genomic_DNA"/>
</dbReference>
<keyword evidence="1" id="KW-0675">Receptor</keyword>
<reference evidence="1" key="1">
    <citation type="journal article" date="2009" name="Vet. Immunol. Immunopathol.">
        <title>Characterization and transcriptional analysis of the promoter region of the Duffy blood group, chemokine receptor (DARC) gene in cattle.</title>
        <authorList>
            <person name="Carvalho T.L."/>
            <person name="Ribolla P.E."/>
            <person name="Curi R.A."/>
            <person name="Mota L.S."/>
        </authorList>
    </citation>
    <scope>NUCLEOTIDE SEQUENCE</scope>
</reference>
<name>A8I4P4_BOSIN</name>